<dbReference type="Gene3D" id="3.30.410.40">
    <property type="match status" value="1"/>
</dbReference>
<evidence type="ECO:0000259" key="5">
    <source>
        <dbReference type="PROSITE" id="PS00624"/>
    </source>
</evidence>
<dbReference type="EMBL" id="JABWGN010000019">
    <property type="protein sequence ID" value="NUW37160.1"/>
    <property type="molecule type" value="Genomic_DNA"/>
</dbReference>
<evidence type="ECO:0000256" key="1">
    <source>
        <dbReference type="ARBA" id="ARBA00001974"/>
    </source>
</evidence>
<name>A0A7Y6M7Y7_9ACTN</name>
<dbReference type="Pfam" id="PF05199">
    <property type="entry name" value="GMC_oxred_C"/>
    <property type="match status" value="1"/>
</dbReference>
<evidence type="ECO:0000256" key="4">
    <source>
        <dbReference type="ARBA" id="ARBA00022827"/>
    </source>
</evidence>
<evidence type="ECO:0000256" key="3">
    <source>
        <dbReference type="ARBA" id="ARBA00022630"/>
    </source>
</evidence>
<keyword evidence="4" id="KW-0274">FAD</keyword>
<keyword evidence="7" id="KW-1185">Reference proteome</keyword>
<comment type="cofactor">
    <cofactor evidence="1">
        <name>FAD</name>
        <dbReference type="ChEBI" id="CHEBI:57692"/>
    </cofactor>
</comment>
<dbReference type="AlphaFoldDB" id="A0A7Y6M7Y7"/>
<gene>
    <name evidence="6" type="ORF">HTZ77_38020</name>
</gene>
<keyword evidence="3" id="KW-0285">Flavoprotein</keyword>
<evidence type="ECO:0000313" key="6">
    <source>
        <dbReference type="EMBL" id="NUW37160.1"/>
    </source>
</evidence>
<dbReference type="InterPro" id="IPR000172">
    <property type="entry name" value="GMC_OxRdtase_N"/>
</dbReference>
<dbReference type="SUPFAM" id="SSF51905">
    <property type="entry name" value="FAD/NAD(P)-binding domain"/>
    <property type="match status" value="1"/>
</dbReference>
<accession>A0A7Y6M7Y7</accession>
<comment type="similarity">
    <text evidence="2">Belongs to the GMC oxidoreductase family.</text>
</comment>
<proteinExistence type="inferred from homology"/>
<comment type="caution">
    <text evidence="6">The sequence shown here is derived from an EMBL/GenBank/DDBJ whole genome shotgun (WGS) entry which is preliminary data.</text>
</comment>
<dbReference type="Proteomes" id="UP000586042">
    <property type="component" value="Unassembled WGS sequence"/>
</dbReference>
<evidence type="ECO:0000256" key="2">
    <source>
        <dbReference type="ARBA" id="ARBA00010790"/>
    </source>
</evidence>
<dbReference type="SUPFAM" id="SSF54373">
    <property type="entry name" value="FAD-linked reductases, C-terminal domain"/>
    <property type="match status" value="1"/>
</dbReference>
<dbReference type="Pfam" id="PF00732">
    <property type="entry name" value="GMC_oxred_N"/>
    <property type="match status" value="1"/>
</dbReference>
<dbReference type="PANTHER" id="PTHR11552">
    <property type="entry name" value="GLUCOSE-METHANOL-CHOLINE GMC OXIDOREDUCTASE"/>
    <property type="match status" value="1"/>
</dbReference>
<protein>
    <submittedName>
        <fullName evidence="6">GMC family oxidoreductase N-terminal domain-containing protein</fullName>
    </submittedName>
</protein>
<dbReference type="PANTHER" id="PTHR11552:SF147">
    <property type="entry name" value="CHOLINE DEHYDROGENASE, MITOCHONDRIAL"/>
    <property type="match status" value="1"/>
</dbReference>
<dbReference type="InterPro" id="IPR036188">
    <property type="entry name" value="FAD/NAD-bd_sf"/>
</dbReference>
<feature type="domain" description="Glucose-methanol-choline oxidoreductase N-terminal" evidence="5">
    <location>
        <begin position="19"/>
        <end position="33"/>
    </location>
</feature>
<sequence>MLARSGERIEAGEVVLTAGALSSPVVLMRSGVGPANELARAGVKPVHHLSGVGHGLCRGSGSVRAPGLQVLMRTGRARREHFARFLISALKPTSEGSLRLCSPDPYEPALIHRGLLRERADTLTLAEGMRAAREIATADPIAGLLESKEDAQPPGEVQEDGSLMERWLRENVRSYHHPVGTCRIGPDPAKGAVVSSEGTLYGLGGLTVADASIMPCIPSANTNLSTIMLAEHLARHFDG</sequence>
<dbReference type="InterPro" id="IPR007867">
    <property type="entry name" value="GMC_OxRtase_C"/>
</dbReference>
<dbReference type="PROSITE" id="PS00624">
    <property type="entry name" value="GMC_OXRED_2"/>
    <property type="match status" value="1"/>
</dbReference>
<reference evidence="6 7" key="1">
    <citation type="submission" date="2020-06" db="EMBL/GenBank/DDBJ databases">
        <title>Nonomuraea sp. SMC257, a novel actinomycete isolated from soil.</title>
        <authorList>
            <person name="Chanama M."/>
        </authorList>
    </citation>
    <scope>NUCLEOTIDE SEQUENCE [LARGE SCALE GENOMIC DNA]</scope>
    <source>
        <strain evidence="6 7">SMC257</strain>
    </source>
</reference>
<organism evidence="6 7">
    <name type="scientific">Nonomuraea montanisoli</name>
    <dbReference type="NCBI Taxonomy" id="2741721"/>
    <lineage>
        <taxon>Bacteria</taxon>
        <taxon>Bacillati</taxon>
        <taxon>Actinomycetota</taxon>
        <taxon>Actinomycetes</taxon>
        <taxon>Streptosporangiales</taxon>
        <taxon>Streptosporangiaceae</taxon>
        <taxon>Nonomuraea</taxon>
    </lineage>
</organism>
<dbReference type="GO" id="GO:0050660">
    <property type="term" value="F:flavin adenine dinucleotide binding"/>
    <property type="evidence" value="ECO:0007669"/>
    <property type="project" value="InterPro"/>
</dbReference>
<dbReference type="InterPro" id="IPR012132">
    <property type="entry name" value="GMC_OxRdtase"/>
</dbReference>
<dbReference type="Gene3D" id="3.50.50.60">
    <property type="entry name" value="FAD/NAD(P)-binding domain"/>
    <property type="match status" value="2"/>
</dbReference>
<dbReference type="GO" id="GO:0016614">
    <property type="term" value="F:oxidoreductase activity, acting on CH-OH group of donors"/>
    <property type="evidence" value="ECO:0007669"/>
    <property type="project" value="InterPro"/>
</dbReference>
<evidence type="ECO:0000313" key="7">
    <source>
        <dbReference type="Proteomes" id="UP000586042"/>
    </source>
</evidence>